<dbReference type="PANTHER" id="PTHR12049">
    <property type="entry name" value="PROTEIN ARGININE METHYLTRANSFERASE NDUFAF7, MITOCHONDRIAL"/>
    <property type="match status" value="1"/>
</dbReference>
<dbReference type="InterPro" id="IPR003788">
    <property type="entry name" value="NDUFAF7"/>
</dbReference>
<evidence type="ECO:0000256" key="2">
    <source>
        <dbReference type="ARBA" id="ARBA00022679"/>
    </source>
</evidence>
<dbReference type="RefSeq" id="WP_053550207.1">
    <property type="nucleotide sequence ID" value="NZ_CP010802.1"/>
</dbReference>
<dbReference type="GO" id="GO:0035243">
    <property type="term" value="F:protein-arginine omega-N symmetric methyltransferase activity"/>
    <property type="evidence" value="ECO:0007669"/>
    <property type="project" value="TreeGrafter"/>
</dbReference>
<dbReference type="Gene3D" id="3.40.50.12710">
    <property type="match status" value="1"/>
</dbReference>
<dbReference type="PATRIC" id="fig|1603606.3.peg.1396"/>
<dbReference type="InterPro" id="IPR038375">
    <property type="entry name" value="NDUFAF7_sf"/>
</dbReference>
<dbReference type="GO" id="GO:0032259">
    <property type="term" value="P:methylation"/>
    <property type="evidence" value="ECO:0007669"/>
    <property type="project" value="UniProtKB-KW"/>
</dbReference>
<keyword evidence="4" id="KW-1185">Reference proteome</keyword>
<dbReference type="PANTHER" id="PTHR12049:SF7">
    <property type="entry name" value="PROTEIN ARGININE METHYLTRANSFERASE NDUFAF7, MITOCHONDRIAL"/>
    <property type="match status" value="1"/>
</dbReference>
<evidence type="ECO:0000313" key="3">
    <source>
        <dbReference type="EMBL" id="ALC16058.1"/>
    </source>
</evidence>
<reference evidence="3 4" key="1">
    <citation type="submission" date="2015-07" db="EMBL/GenBank/DDBJ databases">
        <title>Isolation and Genomic Characterization of a Novel Halophilic Metal-Reducing Deltaproteobacterium from the Deep Subsurface.</title>
        <authorList>
            <person name="Badalamenti J.P."/>
            <person name="Summers Z.M."/>
            <person name="Gralnick J.A."/>
            <person name="Bond D.R."/>
        </authorList>
    </citation>
    <scope>NUCLEOTIDE SEQUENCE [LARGE SCALE GENOMIC DNA]</scope>
    <source>
        <strain evidence="3 4">WTL</strain>
    </source>
</reference>
<dbReference type="KEGG" id="des:DSOUD_1277"/>
<organism evidence="3 4">
    <name type="scientific">Desulfuromonas soudanensis</name>
    <dbReference type="NCBI Taxonomy" id="1603606"/>
    <lineage>
        <taxon>Bacteria</taxon>
        <taxon>Pseudomonadati</taxon>
        <taxon>Thermodesulfobacteriota</taxon>
        <taxon>Desulfuromonadia</taxon>
        <taxon>Desulfuromonadales</taxon>
        <taxon>Desulfuromonadaceae</taxon>
        <taxon>Desulfuromonas</taxon>
    </lineage>
</organism>
<name>A0A0M4D0I1_9BACT</name>
<dbReference type="AlphaFoldDB" id="A0A0M4D0I1"/>
<gene>
    <name evidence="3" type="ORF">DSOUD_1277</name>
</gene>
<sequence>MRGNEAIDSKPQLEAEIRRRIADEGGISFADYMALCLYHPEYGYYMAPRTRIGKEGDFFTSSSVHSLFGRLLARQLRQMGEILGKDDFTIAEQGAGEGHLCLDILDALAEEDPEFYGRVRYLLVEISPDNRSRQRQRLDRHLPRVDWCRLEDLQGMEGCVLSNELIDAFPVHLVEKRDGELLEVYVTESAGELTEELRPPATEALADHFHWLGVAPVEGNRAEVNLEARRWVAEVGRLLGRGFVLTVDYGYPAAELYAPFRRNGTLMCYHRHCSSDDPYRNPGAQDITAHVDFTALEREGEGVGLVPLYFGEQYRFLMGLGFVEALIELQARESDPKRAQALRLTLKNLIMPDGGMGETFKVLVQGKGVGRPDLLCARALRDLPLPPLGM</sequence>
<proteinExistence type="predicted"/>
<accession>A0A0M4D0I1</accession>
<dbReference type="Proteomes" id="UP000057158">
    <property type="component" value="Chromosome"/>
</dbReference>
<dbReference type="SUPFAM" id="SSF53335">
    <property type="entry name" value="S-adenosyl-L-methionine-dependent methyltransferases"/>
    <property type="match status" value="1"/>
</dbReference>
<dbReference type="Pfam" id="PF02636">
    <property type="entry name" value="Methyltransf_28"/>
    <property type="match status" value="1"/>
</dbReference>
<evidence type="ECO:0000256" key="1">
    <source>
        <dbReference type="ARBA" id="ARBA00022603"/>
    </source>
</evidence>
<dbReference type="EMBL" id="CP010802">
    <property type="protein sequence ID" value="ALC16058.1"/>
    <property type="molecule type" value="Genomic_DNA"/>
</dbReference>
<keyword evidence="1 3" id="KW-0489">Methyltransferase</keyword>
<dbReference type="OrthoDB" id="9794208at2"/>
<keyword evidence="2 3" id="KW-0808">Transferase</keyword>
<dbReference type="STRING" id="1603606.DSOUD_1277"/>
<dbReference type="InterPro" id="IPR029063">
    <property type="entry name" value="SAM-dependent_MTases_sf"/>
</dbReference>
<evidence type="ECO:0000313" key="4">
    <source>
        <dbReference type="Proteomes" id="UP000057158"/>
    </source>
</evidence>
<protein>
    <submittedName>
        <fullName evidence="3">SAM-dependent methyltransferase, MidA family</fullName>
    </submittedName>
</protein>